<accession>A0A1I9SA34</accession>
<evidence type="ECO:0000256" key="1">
    <source>
        <dbReference type="SAM" id="Coils"/>
    </source>
</evidence>
<feature type="compositionally biased region" description="Polar residues" evidence="2">
    <location>
        <begin position="128"/>
        <end position="165"/>
    </location>
</feature>
<feature type="region of interest" description="Disordered" evidence="2">
    <location>
        <begin position="107"/>
        <end position="165"/>
    </location>
</feature>
<dbReference type="EMBL" id="KX774321">
    <property type="protein sequence ID" value="AOZ63640.1"/>
    <property type="molecule type" value="Genomic_DNA"/>
</dbReference>
<name>A0A1I9SA34_9CAUD</name>
<proteinExistence type="predicted"/>
<evidence type="ECO:0000256" key="2">
    <source>
        <dbReference type="SAM" id="MobiDB-lite"/>
    </source>
</evidence>
<keyword evidence="4" id="KW-1185">Reference proteome</keyword>
<organism evidence="3 4">
    <name type="scientific">Rhodococcus phage Weasels2</name>
    <dbReference type="NCBI Taxonomy" id="1897437"/>
    <lineage>
        <taxon>Viruses</taxon>
        <taxon>Duplodnaviria</taxon>
        <taxon>Heunggongvirae</taxon>
        <taxon>Uroviricota</taxon>
        <taxon>Caudoviricetes</taxon>
        <taxon>Weaselvirus</taxon>
        <taxon>Weaselvirus weasel</taxon>
    </lineage>
</organism>
<feature type="coiled-coil region" evidence="1">
    <location>
        <begin position="28"/>
        <end position="76"/>
    </location>
</feature>
<sequence>MLLAICAVAFLGYIINDLFVTTARKKEIRQLKEANEVQRRTILSLTEKGTEKDYRIALLEGENRLLIEQKTKYTNERVNVHIKDQADFLAPTSKVLSDIKKAEAALKKGTDSIRKPKSSSKSNVSNEAKLSTDTTIPAQYTAITNSDPNCGSSDTGSSSCEAGGF</sequence>
<evidence type="ECO:0000313" key="3">
    <source>
        <dbReference type="EMBL" id="AOZ63640.1"/>
    </source>
</evidence>
<evidence type="ECO:0000313" key="4">
    <source>
        <dbReference type="Proteomes" id="UP000224902"/>
    </source>
</evidence>
<dbReference type="Proteomes" id="UP000224902">
    <property type="component" value="Segment"/>
</dbReference>
<keyword evidence="1" id="KW-0175">Coiled coil</keyword>
<protein>
    <submittedName>
        <fullName evidence="3">Uncharacterized protein</fullName>
    </submittedName>
</protein>
<gene>
    <name evidence="3" type="ORF">SEA_WEASELS2_50</name>
</gene>
<reference evidence="4" key="1">
    <citation type="submission" date="2016-08" db="EMBL/GenBank/DDBJ databases">
        <authorList>
            <person name="Seilhamer J.J."/>
        </authorList>
    </citation>
    <scope>NUCLEOTIDE SEQUENCE [LARGE SCALE GENOMIC DNA]</scope>
</reference>